<accession>A0A9W7GFF6</accession>
<dbReference type="EMBL" id="BRYA01001465">
    <property type="protein sequence ID" value="GMI43973.1"/>
    <property type="molecule type" value="Genomic_DNA"/>
</dbReference>
<evidence type="ECO:0000313" key="2">
    <source>
        <dbReference type="Proteomes" id="UP001165065"/>
    </source>
</evidence>
<dbReference type="InterPro" id="IPR029058">
    <property type="entry name" value="AB_hydrolase_fold"/>
</dbReference>
<protein>
    <submittedName>
        <fullName evidence="1">Uncharacterized protein</fullName>
    </submittedName>
</protein>
<dbReference type="AlphaFoldDB" id="A0A9W7GFF6"/>
<reference evidence="2" key="1">
    <citation type="journal article" date="2023" name="Commun. Biol.">
        <title>Genome analysis of Parmales, the sister group of diatoms, reveals the evolutionary specialization of diatoms from phago-mixotrophs to photoautotrophs.</title>
        <authorList>
            <person name="Ban H."/>
            <person name="Sato S."/>
            <person name="Yoshikawa S."/>
            <person name="Yamada K."/>
            <person name="Nakamura Y."/>
            <person name="Ichinomiya M."/>
            <person name="Sato N."/>
            <person name="Blanc-Mathieu R."/>
            <person name="Endo H."/>
            <person name="Kuwata A."/>
            <person name="Ogata H."/>
        </authorList>
    </citation>
    <scope>NUCLEOTIDE SEQUENCE [LARGE SCALE GENOMIC DNA]</scope>
</reference>
<sequence length="236" mass="26191">MGANGFPAKVYSPMMTHLQDLAIGGTPNNPPPHAPTPALMCCAASAAPEVFSKVVIVDSPMFNPLKRAVFALGSNLPDAVIDRVHPLVKGALAKRHEWGSMEEAEEYYRGRRLYQKFPEETIKAFLEHGLVEREDGKIGLRFSHLSEACMYKTTPFETPILGSKNGYMGQYDARGQNGVFLTSRKMDFLDARDVEFLKSTFGREGGGGFEFEEFDEGHFWPLIDPKGFAEVVAKHC</sequence>
<keyword evidence="2" id="KW-1185">Reference proteome</keyword>
<evidence type="ECO:0000313" key="1">
    <source>
        <dbReference type="EMBL" id="GMI43973.1"/>
    </source>
</evidence>
<comment type="caution">
    <text evidence="1">The sequence shown here is derived from an EMBL/GenBank/DDBJ whole genome shotgun (WGS) entry which is preliminary data.</text>
</comment>
<gene>
    <name evidence="1" type="ORF">TrCOL_g5070</name>
</gene>
<organism evidence="1 2">
    <name type="scientific">Triparma columacea</name>
    <dbReference type="NCBI Taxonomy" id="722753"/>
    <lineage>
        <taxon>Eukaryota</taxon>
        <taxon>Sar</taxon>
        <taxon>Stramenopiles</taxon>
        <taxon>Ochrophyta</taxon>
        <taxon>Bolidophyceae</taxon>
        <taxon>Parmales</taxon>
        <taxon>Triparmaceae</taxon>
        <taxon>Triparma</taxon>
    </lineage>
</organism>
<dbReference type="Proteomes" id="UP001165065">
    <property type="component" value="Unassembled WGS sequence"/>
</dbReference>
<dbReference type="Gene3D" id="3.40.50.1820">
    <property type="entry name" value="alpha/beta hydrolase"/>
    <property type="match status" value="1"/>
</dbReference>
<dbReference type="OrthoDB" id="191283at2759"/>
<proteinExistence type="predicted"/>
<name>A0A9W7GFF6_9STRA</name>